<dbReference type="EMBL" id="JAARRL010000001">
    <property type="protein sequence ID" value="MBC1499124.1"/>
    <property type="molecule type" value="Genomic_DNA"/>
</dbReference>
<gene>
    <name evidence="1" type="ORF">HB943_00820</name>
</gene>
<reference evidence="1 2" key="1">
    <citation type="submission" date="2020-03" db="EMBL/GenBank/DDBJ databases">
        <title>Soil Listeria distribution.</title>
        <authorList>
            <person name="Liao J."/>
            <person name="Wiedmann M."/>
        </authorList>
    </citation>
    <scope>NUCLEOTIDE SEQUENCE [LARGE SCALE GENOMIC DNA]</scope>
    <source>
        <strain evidence="1 2">FSL L7-1523</strain>
    </source>
</reference>
<evidence type="ECO:0000313" key="1">
    <source>
        <dbReference type="EMBL" id="MBC1499124.1"/>
    </source>
</evidence>
<accession>A0A841Z1B2</accession>
<proteinExistence type="predicted"/>
<name>A0A841Z1B2_9LIST</name>
<dbReference type="AlphaFoldDB" id="A0A841Z1B2"/>
<comment type="caution">
    <text evidence="1">The sequence shown here is derived from an EMBL/GenBank/DDBJ whole genome shotgun (WGS) entry which is preliminary data.</text>
</comment>
<dbReference type="RefSeq" id="WP_185423937.1">
    <property type="nucleotide sequence ID" value="NZ_JAARRL010000001.1"/>
</dbReference>
<organism evidence="1 2">
    <name type="scientific">Listeria weihenstephanensis</name>
    <dbReference type="NCBI Taxonomy" id="1006155"/>
    <lineage>
        <taxon>Bacteria</taxon>
        <taxon>Bacillati</taxon>
        <taxon>Bacillota</taxon>
        <taxon>Bacilli</taxon>
        <taxon>Bacillales</taxon>
        <taxon>Listeriaceae</taxon>
        <taxon>Listeria</taxon>
    </lineage>
</organism>
<protein>
    <submittedName>
        <fullName evidence="1">Uncharacterized protein</fullName>
    </submittedName>
</protein>
<sequence length="86" mass="9614">MQEIFQGFFIRSAGPSRLEKILKPSIVNSRHKKTTVEKGVTTVVKKGVLRAFIQKGGKNESSFVVVSLYLYNNGRDGELAVSKMRI</sequence>
<dbReference type="Proteomes" id="UP000564536">
    <property type="component" value="Unassembled WGS sequence"/>
</dbReference>
<evidence type="ECO:0000313" key="2">
    <source>
        <dbReference type="Proteomes" id="UP000564536"/>
    </source>
</evidence>